<dbReference type="Gene3D" id="3.40.930.10">
    <property type="entry name" value="Mannitol-specific EII, Chain A"/>
    <property type="match status" value="1"/>
</dbReference>
<feature type="domain" description="PTS EIIA type-2" evidence="1">
    <location>
        <begin position="1"/>
        <end position="121"/>
    </location>
</feature>
<dbReference type="PROSITE" id="PS51094">
    <property type="entry name" value="PTS_EIIA_TYPE_2"/>
    <property type="match status" value="1"/>
</dbReference>
<reference evidence="2 3" key="1">
    <citation type="submission" date="2012-12" db="EMBL/GenBank/DDBJ databases">
        <title>Novel taxa of Listeriaceae from agricultural environments in the United States.</title>
        <authorList>
            <person name="den Bakker H.C."/>
            <person name="Allred A."/>
            <person name="Warchocki S."/>
            <person name="Wright E.M."/>
            <person name="Burrell A."/>
            <person name="Nightingale K.K."/>
            <person name="Kephart D."/>
            <person name="Wiedmann M."/>
        </authorList>
    </citation>
    <scope>NUCLEOTIDE SEQUENCE [LARGE SCALE GENOMIC DNA]</scope>
    <source>
        <strain evidence="2 3">FSL F6-1183</strain>
    </source>
</reference>
<dbReference type="SUPFAM" id="SSF55804">
    <property type="entry name" value="Phoshotransferase/anion transport protein"/>
    <property type="match status" value="1"/>
</dbReference>
<accession>A0A829RAS5</accession>
<dbReference type="InterPro" id="IPR002178">
    <property type="entry name" value="PTS_EIIA_type-2_dom"/>
</dbReference>
<dbReference type="Pfam" id="PF00359">
    <property type="entry name" value="PTS_EIIA_2"/>
    <property type="match status" value="1"/>
</dbReference>
<protein>
    <recommendedName>
        <fullName evidence="1">PTS EIIA type-2 domain-containing protein</fullName>
    </recommendedName>
</protein>
<gene>
    <name evidence="2" type="ORF">LMUR_01155</name>
</gene>
<evidence type="ECO:0000259" key="1">
    <source>
        <dbReference type="PROSITE" id="PS51094"/>
    </source>
</evidence>
<dbReference type="RefSeq" id="WP_052009053.1">
    <property type="nucleotide sequence ID" value="NZ_AODG01000003.1"/>
</dbReference>
<dbReference type="AlphaFoldDB" id="A0A829RAS5"/>
<comment type="caution">
    <text evidence="2">The sequence shown here is derived from an EMBL/GenBank/DDBJ whole genome shotgun (WGS) entry which is preliminary data.</text>
</comment>
<dbReference type="EMBL" id="AODG01000003">
    <property type="protein sequence ID" value="EUJ30438.1"/>
    <property type="molecule type" value="Genomic_DNA"/>
</dbReference>
<evidence type="ECO:0000313" key="2">
    <source>
        <dbReference type="EMBL" id="EUJ30438.1"/>
    </source>
</evidence>
<proteinExistence type="predicted"/>
<dbReference type="Proteomes" id="UP000019251">
    <property type="component" value="Unassembled WGS sequence"/>
</dbReference>
<name>A0A829RAS5_LISGR</name>
<sequence length="121" mass="14205">MENKKWLKAYFNQPLQTKKEMYEFIANYGENDQLSHENINRALRERELASNLQIAPHVVLPHFESLALTESSVLIIHLQEEISCWDQTAADIKLVIAILLKTNESLEIKKRNRVIYQKLSR</sequence>
<organism evidence="2 3">
    <name type="scientific">Listeria grayi FSL F6-1183</name>
    <dbReference type="NCBI Taxonomy" id="1265827"/>
    <lineage>
        <taxon>Bacteria</taxon>
        <taxon>Bacillati</taxon>
        <taxon>Bacillota</taxon>
        <taxon>Bacilli</taxon>
        <taxon>Bacillales</taxon>
        <taxon>Listeriaceae</taxon>
        <taxon>Listeria</taxon>
    </lineage>
</organism>
<dbReference type="InterPro" id="IPR016152">
    <property type="entry name" value="PTrfase/Anion_transptr"/>
</dbReference>
<evidence type="ECO:0000313" key="3">
    <source>
        <dbReference type="Proteomes" id="UP000019251"/>
    </source>
</evidence>